<dbReference type="Proteomes" id="UP000004810">
    <property type="component" value="Unassembled WGS sequence"/>
</dbReference>
<dbReference type="AlphaFoldDB" id="J9EB83"/>
<proteinExistence type="predicted"/>
<sequence>MASSSAASSVNPMRVSAAERRKKVFLGQLPDDFLRITTPSSIPVQRQQKQQSLVPIYITDPNLITQQSLLQAQ</sequence>
<evidence type="ECO:0000313" key="1">
    <source>
        <dbReference type="EMBL" id="EJW79428.1"/>
    </source>
</evidence>
<protein>
    <submittedName>
        <fullName evidence="1">Uncharacterized protein</fullName>
    </submittedName>
</protein>
<reference evidence="2" key="1">
    <citation type="submission" date="2012-08" db="EMBL/GenBank/DDBJ databases">
        <title>The Genome Sequence of Wuchereria bancrofti.</title>
        <authorList>
            <person name="Nutman T.B."/>
            <person name="Fink D.L."/>
            <person name="Russ C."/>
            <person name="Young S."/>
            <person name="Zeng Q."/>
            <person name="Koehrsen M."/>
            <person name="Alvarado L."/>
            <person name="Berlin A."/>
            <person name="Chapman S.B."/>
            <person name="Chen Z."/>
            <person name="Freedman E."/>
            <person name="Gellesch M."/>
            <person name="Goldberg J."/>
            <person name="Griggs A."/>
            <person name="Gujja S."/>
            <person name="Heilman E.R."/>
            <person name="Heiman D."/>
            <person name="Hepburn T."/>
            <person name="Howarth C."/>
            <person name="Jen D."/>
            <person name="Larson L."/>
            <person name="Lewis B."/>
            <person name="Mehta T."/>
            <person name="Park D."/>
            <person name="Pearson M."/>
            <person name="Roberts A."/>
            <person name="Saif S."/>
            <person name="Shea T."/>
            <person name="Shenoy N."/>
            <person name="Sisk P."/>
            <person name="Stolte C."/>
            <person name="Sykes S."/>
            <person name="Walk T."/>
            <person name="White J."/>
            <person name="Yandava C."/>
            <person name="Haas B."/>
            <person name="Henn M.R."/>
            <person name="Nusbaum C."/>
            <person name="Birren B."/>
        </authorList>
    </citation>
    <scope>NUCLEOTIDE SEQUENCE [LARGE SCALE GENOMIC DNA]</scope>
    <source>
        <strain evidence="2">NA</strain>
    </source>
</reference>
<evidence type="ECO:0000313" key="2">
    <source>
        <dbReference type="Proteomes" id="UP000004810"/>
    </source>
</evidence>
<comment type="caution">
    <text evidence="1">The sequence shown here is derived from an EMBL/GenBank/DDBJ whole genome shotgun (WGS) entry which is preliminary data.</text>
</comment>
<gene>
    <name evidence="1" type="ORF">WUBG_09662</name>
</gene>
<name>J9EB83_WUCBA</name>
<organism evidence="1 2">
    <name type="scientific">Wuchereria bancrofti</name>
    <dbReference type="NCBI Taxonomy" id="6293"/>
    <lineage>
        <taxon>Eukaryota</taxon>
        <taxon>Metazoa</taxon>
        <taxon>Ecdysozoa</taxon>
        <taxon>Nematoda</taxon>
        <taxon>Chromadorea</taxon>
        <taxon>Rhabditida</taxon>
        <taxon>Spirurina</taxon>
        <taxon>Spiruromorpha</taxon>
        <taxon>Filarioidea</taxon>
        <taxon>Onchocercidae</taxon>
        <taxon>Wuchereria</taxon>
    </lineage>
</organism>
<accession>J9EB83</accession>
<dbReference type="EMBL" id="ADBV01005490">
    <property type="protein sequence ID" value="EJW79428.1"/>
    <property type="molecule type" value="Genomic_DNA"/>
</dbReference>
<feature type="non-terminal residue" evidence="1">
    <location>
        <position position="73"/>
    </location>
</feature>